<evidence type="ECO:0000313" key="4">
    <source>
        <dbReference type="Proteomes" id="UP000025229"/>
    </source>
</evidence>
<keyword evidence="4" id="KW-1185">Reference proteome</keyword>
<sequence length="270" mass="30955">MSDEERERPRKAADAGSLDLWYRLAGLYSRAASTRGRSARLGFTVTLVAGALVLLSAPLFGTGWAGPFAPLIPVFLGLATGLGMYFSERTELRRREASLVAALGERGLDARRPGSRGLDAYYDAQLILLRSEYEYLLERDAGRSARLFEDSFGFTPEDPFETGPLNVRPDTERMAELRRRWERRMEMRRGTREAPSVGLREDVAYRFYPREMTVGTERVVREAYILISKRLIELRYGKGLTKQRFHEAPESVRRRIRRDLAEYEALFHPK</sequence>
<reference evidence="2 4" key="1">
    <citation type="submission" date="2014-03" db="EMBL/GenBank/DDBJ databases">
        <title>Complete genome sequence of the Radio-Resistant Rubrobacter radiotolerans RSPS-4.</title>
        <authorList>
            <person name="Egas C.C."/>
            <person name="Barroso C.C."/>
            <person name="Froufe H.J.C."/>
            <person name="Pacheco J.J."/>
            <person name="Albuquerque L.L."/>
            <person name="da Costa M.M.S."/>
        </authorList>
    </citation>
    <scope>NUCLEOTIDE SEQUENCE [LARGE SCALE GENOMIC DNA]</scope>
    <source>
        <strain evidence="2 4">RSPS-4</strain>
    </source>
</reference>
<evidence type="ECO:0000313" key="2">
    <source>
        <dbReference type="EMBL" id="AHY47555.1"/>
    </source>
</evidence>
<gene>
    <name evidence="2" type="ORF">RradSPS_2272</name>
    <name evidence="3" type="ORF">SIL72_13110</name>
</gene>
<proteinExistence type="predicted"/>
<dbReference type="RefSeq" id="WP_038682797.1">
    <property type="nucleotide sequence ID" value="NZ_CP007514.1"/>
</dbReference>
<reference evidence="3" key="2">
    <citation type="submission" date="2023-11" db="EMBL/GenBank/DDBJ databases">
        <title>MicrobeMod: A computational toolkit for identifying prokaryotic methylation and restriction-modification with nanopore sequencing.</title>
        <authorList>
            <person name="Crits-Christoph A."/>
            <person name="Kang S.C."/>
            <person name="Lee H."/>
            <person name="Ostrov N."/>
        </authorList>
    </citation>
    <scope>NUCLEOTIDE SEQUENCE</scope>
    <source>
        <strain evidence="3">ATCC 51242</strain>
    </source>
</reference>
<name>A0A023X6F4_RUBRA</name>
<dbReference type="OrthoDB" id="5242266at2"/>
<organism evidence="2 4">
    <name type="scientific">Rubrobacter radiotolerans</name>
    <name type="common">Arthrobacter radiotolerans</name>
    <dbReference type="NCBI Taxonomy" id="42256"/>
    <lineage>
        <taxon>Bacteria</taxon>
        <taxon>Bacillati</taxon>
        <taxon>Actinomycetota</taxon>
        <taxon>Rubrobacteria</taxon>
        <taxon>Rubrobacterales</taxon>
        <taxon>Rubrobacteraceae</taxon>
        <taxon>Rubrobacter</taxon>
    </lineage>
</organism>
<dbReference type="Proteomes" id="UP000025229">
    <property type="component" value="Chromosome"/>
</dbReference>
<keyword evidence="1" id="KW-1133">Transmembrane helix</keyword>
<evidence type="ECO:0000256" key="1">
    <source>
        <dbReference type="SAM" id="Phobius"/>
    </source>
</evidence>
<dbReference type="HOGENOM" id="CLU_1030080_0_0_11"/>
<protein>
    <submittedName>
        <fullName evidence="2">Uncharacterized protein</fullName>
    </submittedName>
</protein>
<keyword evidence="1" id="KW-0812">Transmembrane</keyword>
<dbReference type="EMBL" id="JAWXXX010000001">
    <property type="protein sequence ID" value="MDX5894960.1"/>
    <property type="molecule type" value="Genomic_DNA"/>
</dbReference>
<feature type="transmembrane region" description="Helical" evidence="1">
    <location>
        <begin position="67"/>
        <end position="86"/>
    </location>
</feature>
<dbReference type="EMBL" id="CP007514">
    <property type="protein sequence ID" value="AHY47555.1"/>
    <property type="molecule type" value="Genomic_DNA"/>
</dbReference>
<dbReference type="STRING" id="42256.RradSPS_2272"/>
<dbReference type="Proteomes" id="UP001281130">
    <property type="component" value="Unassembled WGS sequence"/>
</dbReference>
<keyword evidence="1" id="KW-0472">Membrane</keyword>
<dbReference type="AlphaFoldDB" id="A0A023X6F4"/>
<evidence type="ECO:0000313" key="3">
    <source>
        <dbReference type="EMBL" id="MDX5894960.1"/>
    </source>
</evidence>
<feature type="transmembrane region" description="Helical" evidence="1">
    <location>
        <begin position="41"/>
        <end position="61"/>
    </location>
</feature>
<accession>A0A023X6F4</accession>
<dbReference type="KEGG" id="rrd:RradSPS_2272"/>